<protein>
    <recommendedName>
        <fullName evidence="1">AB hydrolase-1 domain-containing protein</fullName>
    </recommendedName>
</protein>
<dbReference type="SUPFAM" id="SSF53474">
    <property type="entry name" value="alpha/beta-Hydrolases"/>
    <property type="match status" value="1"/>
</dbReference>
<dbReference type="Gene3D" id="3.40.50.1820">
    <property type="entry name" value="alpha/beta hydrolase"/>
    <property type="match status" value="1"/>
</dbReference>
<dbReference type="PRINTS" id="PR00111">
    <property type="entry name" value="ABHYDROLASE"/>
</dbReference>
<dbReference type="InterPro" id="IPR050471">
    <property type="entry name" value="AB_hydrolase"/>
</dbReference>
<organism evidence="2">
    <name type="scientific">uncultured Sphingomonadaceae bacterium</name>
    <dbReference type="NCBI Taxonomy" id="169976"/>
    <lineage>
        <taxon>Bacteria</taxon>
        <taxon>Pseudomonadati</taxon>
        <taxon>Pseudomonadota</taxon>
        <taxon>Alphaproteobacteria</taxon>
        <taxon>Sphingomonadales</taxon>
        <taxon>Sphingomonadaceae</taxon>
        <taxon>environmental samples</taxon>
    </lineage>
</organism>
<gene>
    <name evidence="2" type="ORF">AVDCRST_MAG39-472</name>
</gene>
<accession>A0A6J4S083</accession>
<dbReference type="EMBL" id="CADCVW010000021">
    <property type="protein sequence ID" value="CAA9486196.1"/>
    <property type="molecule type" value="Genomic_DNA"/>
</dbReference>
<dbReference type="PANTHER" id="PTHR43433">
    <property type="entry name" value="HYDROLASE, ALPHA/BETA FOLD FAMILY PROTEIN"/>
    <property type="match status" value="1"/>
</dbReference>
<dbReference type="InterPro" id="IPR029058">
    <property type="entry name" value="AB_hydrolase_fold"/>
</dbReference>
<feature type="domain" description="AB hydrolase-1" evidence="1">
    <location>
        <begin position="22"/>
        <end position="162"/>
    </location>
</feature>
<evidence type="ECO:0000313" key="2">
    <source>
        <dbReference type="EMBL" id="CAA9486196.1"/>
    </source>
</evidence>
<reference evidence="2" key="1">
    <citation type="submission" date="2020-02" db="EMBL/GenBank/DDBJ databases">
        <authorList>
            <person name="Meier V. D."/>
        </authorList>
    </citation>
    <scope>NUCLEOTIDE SEQUENCE</scope>
    <source>
        <strain evidence="2">AVDCRST_MAG39</strain>
    </source>
</reference>
<name>A0A6J4S083_9SPHN</name>
<dbReference type="AlphaFoldDB" id="A0A6J4S083"/>
<sequence length="275" mass="29808">MPTIQTRDGTDLYVKDWGEGRPVVLLHGWSLSADMWDYQAVALAQAGHRVIAYDRRGFGRSAQPWRGYHYDGFADDLADVLDAVGAGEGATLVGYSMGSGEVCRYMSRHEGRGVARAVLVSPVAPRLLRAPDNPSGYDPAKFDEQTRQLRADRPDFFRTYAKGLYGQGVLTHPVSQATVDWTWRVMLQAGLHPLLAAREAFGRTDFTADLSAFAIRTLVVHGTGDTDAPIDATGRAAARGIEGAGLLEYDGAPHGLPITHGDRLAADLLGFLGER</sequence>
<evidence type="ECO:0000259" key="1">
    <source>
        <dbReference type="Pfam" id="PF00561"/>
    </source>
</evidence>
<dbReference type="PANTHER" id="PTHR43433:SF4">
    <property type="entry name" value="NON-HEME CHLOROPEROXIDASE-RELATED"/>
    <property type="match status" value="1"/>
</dbReference>
<dbReference type="InterPro" id="IPR000073">
    <property type="entry name" value="AB_hydrolase_1"/>
</dbReference>
<dbReference type="Pfam" id="PF00561">
    <property type="entry name" value="Abhydrolase_1"/>
    <property type="match status" value="1"/>
</dbReference>
<proteinExistence type="predicted"/>